<organism evidence="5 6">
    <name type="scientific">Pyxicephalus adspersus</name>
    <name type="common">African bullfrog</name>
    <dbReference type="NCBI Taxonomy" id="30357"/>
    <lineage>
        <taxon>Eukaryota</taxon>
        <taxon>Metazoa</taxon>
        <taxon>Chordata</taxon>
        <taxon>Craniata</taxon>
        <taxon>Vertebrata</taxon>
        <taxon>Euteleostomi</taxon>
        <taxon>Amphibia</taxon>
        <taxon>Batrachia</taxon>
        <taxon>Anura</taxon>
        <taxon>Neobatrachia</taxon>
        <taxon>Ranoidea</taxon>
        <taxon>Pyxicephalidae</taxon>
        <taxon>Pyxicephalinae</taxon>
        <taxon>Pyxicephalus</taxon>
    </lineage>
</organism>
<dbReference type="GO" id="GO:0004865">
    <property type="term" value="F:protein serine/threonine phosphatase inhibitor activity"/>
    <property type="evidence" value="ECO:0007669"/>
    <property type="project" value="TreeGrafter"/>
</dbReference>
<sequence>MATSDSSAPRVTFLNVEKQDDEDKTPKKLGKLTVKYNRKEVQRRIKLEEWIDAQIHELYQTKEGLRDEDAEPVIDIDDLLDLSTEEQKCYLQQSLKVSMTYEFIAAL</sequence>
<dbReference type="AlphaFoldDB" id="A0AAV2ZH63"/>
<comment type="caution">
    <text evidence="5">The sequence shown here is derived from an EMBL/GenBank/DDBJ whole genome shotgun (WGS) entry which is preliminary data.</text>
</comment>
<name>A0AAV2ZH63_PYXAD</name>
<evidence type="ECO:0000313" key="6">
    <source>
        <dbReference type="Proteomes" id="UP001181693"/>
    </source>
</evidence>
<dbReference type="GO" id="GO:0005737">
    <property type="term" value="C:cytoplasm"/>
    <property type="evidence" value="ECO:0007669"/>
    <property type="project" value="InterPro"/>
</dbReference>
<dbReference type="InterPro" id="IPR036658">
    <property type="entry name" value="CPI-17_sf"/>
</dbReference>
<feature type="region of interest" description="Disordered" evidence="4">
    <location>
        <begin position="1"/>
        <end position="24"/>
    </location>
</feature>
<evidence type="ECO:0000256" key="1">
    <source>
        <dbReference type="ARBA" id="ARBA00005483"/>
    </source>
</evidence>
<evidence type="ECO:0000256" key="4">
    <source>
        <dbReference type="SAM" id="MobiDB-lite"/>
    </source>
</evidence>
<comment type="similarity">
    <text evidence="1">Belongs to the PP1 inhibitor family.</text>
</comment>
<protein>
    <submittedName>
        <fullName evidence="5">Uncharacterized protein</fullName>
    </submittedName>
</protein>
<dbReference type="PANTHER" id="PTHR16188">
    <property type="entry name" value="PROTEIN PHOSPHATASE 1 INHIBITOR POTENTIATED BY PROTEIN KINASE C"/>
    <property type="match status" value="1"/>
</dbReference>
<dbReference type="Proteomes" id="UP001181693">
    <property type="component" value="Unassembled WGS sequence"/>
</dbReference>
<dbReference type="EMBL" id="DYDO01000013">
    <property type="protein sequence ID" value="DBA14140.1"/>
    <property type="molecule type" value="Genomic_DNA"/>
</dbReference>
<dbReference type="Gene3D" id="1.10.150.220">
    <property type="entry name" value="CPI-17"/>
    <property type="match status" value="1"/>
</dbReference>
<reference evidence="5" key="1">
    <citation type="thesis" date="2020" institute="ProQuest LLC" country="789 East Eisenhower Parkway, Ann Arbor, MI, USA">
        <title>Comparative Genomics and Chromosome Evolution.</title>
        <authorList>
            <person name="Mudd A.B."/>
        </authorList>
    </citation>
    <scope>NUCLEOTIDE SEQUENCE</scope>
    <source>
        <strain evidence="5">1538</strain>
        <tissue evidence="5">Blood</tissue>
    </source>
</reference>
<keyword evidence="3" id="KW-0650">Protein phosphatase inhibitor</keyword>
<accession>A0AAV2ZH63</accession>
<dbReference type="SUPFAM" id="SSF81790">
    <property type="entry name" value="Myosin phosphatase inhibitor 17kDa protein, CPI-17"/>
    <property type="match status" value="1"/>
</dbReference>
<dbReference type="PANTHER" id="PTHR16188:SF13">
    <property type="entry name" value="PROTEIN PHOSPHATASE 1 REGULATORY SUBUNIT 14D"/>
    <property type="match status" value="1"/>
</dbReference>
<evidence type="ECO:0000256" key="2">
    <source>
        <dbReference type="ARBA" id="ARBA00022553"/>
    </source>
</evidence>
<gene>
    <name evidence="5" type="ORF">GDO54_005152</name>
</gene>
<proteinExistence type="inferred from homology"/>
<keyword evidence="2" id="KW-0597">Phosphoprotein</keyword>
<dbReference type="Pfam" id="PF05361">
    <property type="entry name" value="PP1_inhibitor"/>
    <property type="match status" value="1"/>
</dbReference>
<dbReference type="InterPro" id="IPR008025">
    <property type="entry name" value="CPI-17"/>
</dbReference>
<keyword evidence="6" id="KW-1185">Reference proteome</keyword>
<evidence type="ECO:0000313" key="5">
    <source>
        <dbReference type="EMBL" id="DBA14140.1"/>
    </source>
</evidence>
<evidence type="ECO:0000256" key="3">
    <source>
        <dbReference type="ARBA" id="ARBA00023272"/>
    </source>
</evidence>